<gene>
    <name evidence="5" type="ORF">AMELA_G00006310</name>
</gene>
<keyword evidence="3" id="KW-1133">Transmembrane helix</keyword>
<feature type="region of interest" description="Disordered" evidence="2">
    <location>
        <begin position="301"/>
        <end position="335"/>
    </location>
</feature>
<evidence type="ECO:0000313" key="6">
    <source>
        <dbReference type="Proteomes" id="UP000593565"/>
    </source>
</evidence>
<evidence type="ECO:0000313" key="5">
    <source>
        <dbReference type="EMBL" id="KAF4093843.1"/>
    </source>
</evidence>
<evidence type="ECO:0000256" key="1">
    <source>
        <dbReference type="PROSITE-ProRule" id="PRU00206"/>
    </source>
</evidence>
<dbReference type="PROSITE" id="PS50050">
    <property type="entry name" value="TNFR_NGFR_2"/>
    <property type="match status" value="2"/>
</dbReference>
<keyword evidence="1" id="KW-1015">Disulfide bond</keyword>
<proteinExistence type="predicted"/>
<feature type="repeat" description="TNFR-Cys" evidence="1">
    <location>
        <begin position="84"/>
        <end position="126"/>
    </location>
</feature>
<feature type="disulfide bond" evidence="1">
    <location>
        <begin position="61"/>
        <end position="74"/>
    </location>
</feature>
<feature type="disulfide bond" evidence="1">
    <location>
        <begin position="85"/>
        <end position="100"/>
    </location>
</feature>
<dbReference type="AlphaFoldDB" id="A0A7J6BFF0"/>
<reference evidence="5 6" key="1">
    <citation type="submission" date="2020-02" db="EMBL/GenBank/DDBJ databases">
        <title>A chromosome-scale genome assembly of the black bullhead catfish (Ameiurus melas).</title>
        <authorList>
            <person name="Wen M."/>
            <person name="Zham M."/>
            <person name="Cabau C."/>
            <person name="Klopp C."/>
            <person name="Donnadieu C."/>
            <person name="Roques C."/>
            <person name="Bouchez O."/>
            <person name="Lampietro C."/>
            <person name="Jouanno E."/>
            <person name="Herpin A."/>
            <person name="Louis A."/>
            <person name="Berthelot C."/>
            <person name="Parey E."/>
            <person name="Roest-Crollius H."/>
            <person name="Braasch I."/>
            <person name="Postlethwait J."/>
            <person name="Robinson-Rechavi M."/>
            <person name="Echchiki A."/>
            <person name="Begum T."/>
            <person name="Montfort J."/>
            <person name="Schartl M."/>
            <person name="Bobe J."/>
            <person name="Guiguen Y."/>
        </authorList>
    </citation>
    <scope>NUCLEOTIDE SEQUENCE [LARGE SCALE GENOMIC DNA]</scope>
    <source>
        <strain evidence="5">M_S1</strain>
        <tissue evidence="5">Blood</tissue>
    </source>
</reference>
<feature type="compositionally biased region" description="Low complexity" evidence="2">
    <location>
        <begin position="315"/>
        <end position="330"/>
    </location>
</feature>
<feature type="domain" description="TNFR-Cys" evidence="4">
    <location>
        <begin position="46"/>
        <end position="82"/>
    </location>
</feature>
<dbReference type="EMBL" id="JAAGNN010000001">
    <property type="protein sequence ID" value="KAF4093843.1"/>
    <property type="molecule type" value="Genomic_DNA"/>
</dbReference>
<dbReference type="PRINTS" id="PR01680">
    <property type="entry name" value="TNFACTORR6"/>
</dbReference>
<dbReference type="InterPro" id="IPR001368">
    <property type="entry name" value="TNFR/NGFR_Cys_rich_reg"/>
</dbReference>
<evidence type="ECO:0000259" key="4">
    <source>
        <dbReference type="PROSITE" id="PS50050"/>
    </source>
</evidence>
<evidence type="ECO:0000256" key="3">
    <source>
        <dbReference type="SAM" id="Phobius"/>
    </source>
</evidence>
<feature type="compositionally biased region" description="Polar residues" evidence="2">
    <location>
        <begin position="301"/>
        <end position="310"/>
    </location>
</feature>
<dbReference type="GO" id="GO:0004888">
    <property type="term" value="F:transmembrane signaling receptor activity"/>
    <property type="evidence" value="ECO:0007669"/>
    <property type="project" value="InterPro"/>
</dbReference>
<name>A0A7J6BFF0_AMEME</name>
<dbReference type="GO" id="GO:0002720">
    <property type="term" value="P:positive regulation of cytokine production involved in immune response"/>
    <property type="evidence" value="ECO:0007669"/>
    <property type="project" value="TreeGrafter"/>
</dbReference>
<dbReference type="Pfam" id="PF00020">
    <property type="entry name" value="TNFR_c6"/>
    <property type="match status" value="3"/>
</dbReference>
<feature type="transmembrane region" description="Helical" evidence="3">
    <location>
        <begin position="255"/>
        <end position="278"/>
    </location>
</feature>
<dbReference type="Gene3D" id="2.10.50.10">
    <property type="entry name" value="Tumor Necrosis Factor Receptor, subunit A, domain 2"/>
    <property type="match status" value="3"/>
</dbReference>
<dbReference type="Proteomes" id="UP000593565">
    <property type="component" value="Unassembled WGS sequence"/>
</dbReference>
<dbReference type="PANTHER" id="PTHR46838:SF1">
    <property type="entry name" value="TUMOR NECROSIS FACTOR RECEPTOR SUPERFAMILY MEMBER 14"/>
    <property type="match status" value="1"/>
</dbReference>
<organism evidence="5 6">
    <name type="scientific">Ameiurus melas</name>
    <name type="common">Black bullhead</name>
    <name type="synonym">Silurus melas</name>
    <dbReference type="NCBI Taxonomy" id="219545"/>
    <lineage>
        <taxon>Eukaryota</taxon>
        <taxon>Metazoa</taxon>
        <taxon>Chordata</taxon>
        <taxon>Craniata</taxon>
        <taxon>Vertebrata</taxon>
        <taxon>Euteleostomi</taxon>
        <taxon>Actinopterygii</taxon>
        <taxon>Neopterygii</taxon>
        <taxon>Teleostei</taxon>
        <taxon>Ostariophysi</taxon>
        <taxon>Siluriformes</taxon>
        <taxon>Ictaluridae</taxon>
        <taxon>Ameiurus</taxon>
    </lineage>
</organism>
<dbReference type="SMART" id="SM00208">
    <property type="entry name" value="TNFR"/>
    <property type="match status" value="3"/>
</dbReference>
<dbReference type="GO" id="GO:0050830">
    <property type="term" value="P:defense response to Gram-positive bacterium"/>
    <property type="evidence" value="ECO:0007669"/>
    <property type="project" value="TreeGrafter"/>
</dbReference>
<dbReference type="GO" id="GO:0050829">
    <property type="term" value="P:defense response to Gram-negative bacterium"/>
    <property type="evidence" value="ECO:0007669"/>
    <property type="project" value="TreeGrafter"/>
</dbReference>
<comment type="caution">
    <text evidence="5">The sequence shown here is derived from an EMBL/GenBank/DDBJ whole genome shotgun (WGS) entry which is preliminary data.</text>
</comment>
<dbReference type="InterPro" id="IPR008063">
    <property type="entry name" value="Fas_rcpt"/>
</dbReference>
<dbReference type="PANTHER" id="PTHR46838">
    <property type="entry name" value="TUMOR NECROSIS FACTOR RECEPTOR SUPERFAMILY MEMBER 14"/>
    <property type="match status" value="1"/>
</dbReference>
<keyword evidence="3" id="KW-0472">Membrane</keyword>
<keyword evidence="6" id="KW-1185">Reference proteome</keyword>
<dbReference type="GO" id="GO:0007165">
    <property type="term" value="P:signal transduction"/>
    <property type="evidence" value="ECO:0007669"/>
    <property type="project" value="InterPro"/>
</dbReference>
<dbReference type="GO" id="GO:2000406">
    <property type="term" value="P:positive regulation of T cell migration"/>
    <property type="evidence" value="ECO:0007669"/>
    <property type="project" value="TreeGrafter"/>
</dbReference>
<feature type="disulfide bond" evidence="1">
    <location>
        <begin position="64"/>
        <end position="82"/>
    </location>
</feature>
<dbReference type="GO" id="GO:0009897">
    <property type="term" value="C:external side of plasma membrane"/>
    <property type="evidence" value="ECO:0007669"/>
    <property type="project" value="TreeGrafter"/>
</dbReference>
<dbReference type="GO" id="GO:0006955">
    <property type="term" value="P:immune response"/>
    <property type="evidence" value="ECO:0007669"/>
    <property type="project" value="InterPro"/>
</dbReference>
<comment type="caution">
    <text evidence="1">Lacks conserved residue(s) required for the propagation of feature annotation.</text>
</comment>
<evidence type="ECO:0000256" key="2">
    <source>
        <dbReference type="SAM" id="MobiDB-lite"/>
    </source>
</evidence>
<feature type="repeat" description="TNFR-Cys" evidence="1">
    <location>
        <begin position="46"/>
        <end position="82"/>
    </location>
</feature>
<feature type="domain" description="TNFR-Cys" evidence="4">
    <location>
        <begin position="84"/>
        <end position="126"/>
    </location>
</feature>
<dbReference type="PROSITE" id="PS00652">
    <property type="entry name" value="TNFR_NGFR_1"/>
    <property type="match status" value="2"/>
</dbReference>
<protein>
    <recommendedName>
        <fullName evidence="4">TNFR-Cys domain-containing protein</fullName>
    </recommendedName>
</protein>
<dbReference type="SUPFAM" id="SSF57586">
    <property type="entry name" value="TNF receptor-like"/>
    <property type="match status" value="2"/>
</dbReference>
<accession>A0A7J6BFF0</accession>
<dbReference type="GO" id="GO:0046642">
    <property type="term" value="P:negative regulation of alpha-beta T cell proliferation"/>
    <property type="evidence" value="ECO:0007669"/>
    <property type="project" value="TreeGrafter"/>
</dbReference>
<dbReference type="GO" id="GO:0006915">
    <property type="term" value="P:apoptotic process"/>
    <property type="evidence" value="ECO:0007669"/>
    <property type="project" value="InterPro"/>
</dbReference>
<keyword evidence="3" id="KW-0812">Transmembrane</keyword>
<sequence length="418" mass="45073">MAQGAGAIYMQRCRFLVAGLSEYQSLIPAVFSSAVLFAPPYEIKGACRDSSTEYRDNSLCCSKCKPGTRKERGCTSTEDTVCEPCPDGMYSENMNYYQNCFSCTRCYEDKGMEYAKQCTRVSDAVCVCKPGWYCIHSDDSSCTNCEKHRLCSPGKGAISPGTYSNETSTQPCLPHTGCELQGRSVLVRGTATTDTVCGPVLSIVPSRVTTLHLPIMPETSSSPTEPSTMPPFLTSFSTSQSLYHVYSSRPPDRFIVLWIGLPVATLLMVLLIATFCICHRKAPAKPAVHEGVEAGQSLNSVHLSSPTENQGLLADSSSDPSTSSSSDSHSQGTGVSQDCIHVEQPAVSSPVVNLSITATFNCQVNPATGSCSIPISPCVHQPEPEFPLSQEEELCVSCEQEDSKDAIQSVQECGMTKY</sequence>